<feature type="domain" description="Nucleoporin Nup188 N-terminal subdomain III" evidence="10">
    <location>
        <begin position="768"/>
        <end position="1166"/>
    </location>
</feature>
<reference evidence="11" key="1">
    <citation type="journal article" date="2023" name="Mol. Phylogenet. Evol.">
        <title>Genome-scale phylogeny and comparative genomics of the fungal order Sordariales.</title>
        <authorList>
            <person name="Hensen N."/>
            <person name="Bonometti L."/>
            <person name="Westerberg I."/>
            <person name="Brannstrom I.O."/>
            <person name="Guillou S."/>
            <person name="Cros-Aarteil S."/>
            <person name="Calhoun S."/>
            <person name="Haridas S."/>
            <person name="Kuo A."/>
            <person name="Mondo S."/>
            <person name="Pangilinan J."/>
            <person name="Riley R."/>
            <person name="LaButti K."/>
            <person name="Andreopoulos B."/>
            <person name="Lipzen A."/>
            <person name="Chen C."/>
            <person name="Yan M."/>
            <person name="Daum C."/>
            <person name="Ng V."/>
            <person name="Clum A."/>
            <person name="Steindorff A."/>
            <person name="Ohm R.A."/>
            <person name="Martin F."/>
            <person name="Silar P."/>
            <person name="Natvig D.O."/>
            <person name="Lalanne C."/>
            <person name="Gautier V."/>
            <person name="Ament-Velasquez S.L."/>
            <person name="Kruys A."/>
            <person name="Hutchinson M.I."/>
            <person name="Powell A.J."/>
            <person name="Barry K."/>
            <person name="Miller A.N."/>
            <person name="Grigoriev I.V."/>
            <person name="Debuchy R."/>
            <person name="Gladieux P."/>
            <person name="Hiltunen Thoren M."/>
            <person name="Johannesson H."/>
        </authorList>
    </citation>
    <scope>NUCLEOTIDE SEQUENCE</scope>
    <source>
        <strain evidence="11">CBS 892.96</strain>
    </source>
</reference>
<dbReference type="Proteomes" id="UP001302321">
    <property type="component" value="Unassembled WGS sequence"/>
</dbReference>
<dbReference type="EMBL" id="MU866307">
    <property type="protein sequence ID" value="KAK4174004.1"/>
    <property type="molecule type" value="Genomic_DNA"/>
</dbReference>
<dbReference type="GO" id="GO:0044611">
    <property type="term" value="C:nuclear pore inner ring"/>
    <property type="evidence" value="ECO:0007669"/>
    <property type="project" value="TreeGrafter"/>
</dbReference>
<evidence type="ECO:0000313" key="11">
    <source>
        <dbReference type="EMBL" id="KAK4174004.1"/>
    </source>
</evidence>
<keyword evidence="5" id="KW-0811">Translocation</keyword>
<keyword evidence="6" id="KW-0906">Nuclear pore complex</keyword>
<evidence type="ECO:0000256" key="1">
    <source>
        <dbReference type="ARBA" id="ARBA00004567"/>
    </source>
</evidence>
<keyword evidence="4" id="KW-0653">Protein transport</keyword>
<proteinExistence type="predicted"/>
<keyword evidence="12" id="KW-1185">Reference proteome</keyword>
<evidence type="ECO:0000256" key="6">
    <source>
        <dbReference type="ARBA" id="ARBA00023132"/>
    </source>
</evidence>
<accession>A0AAN6W268</accession>
<evidence type="ECO:0000256" key="4">
    <source>
        <dbReference type="ARBA" id="ARBA00022927"/>
    </source>
</evidence>
<keyword evidence="2" id="KW-0813">Transport</keyword>
<evidence type="ECO:0000256" key="2">
    <source>
        <dbReference type="ARBA" id="ARBA00022448"/>
    </source>
</evidence>
<keyword evidence="7" id="KW-0539">Nucleus</keyword>
<dbReference type="GO" id="GO:0017056">
    <property type="term" value="F:structural constituent of nuclear pore"/>
    <property type="evidence" value="ECO:0007669"/>
    <property type="project" value="InterPro"/>
</dbReference>
<dbReference type="InterPro" id="IPR044840">
    <property type="entry name" value="Nup188"/>
</dbReference>
<evidence type="ECO:0000256" key="7">
    <source>
        <dbReference type="ARBA" id="ARBA00023242"/>
    </source>
</evidence>
<sequence length="1857" mass="207119">MAAPTDKTYFPPLEDCLKGKASLLSWRLVASALEDPNSDRLTSTAVSGFLRDGHVHQLLKEPSKPFAPPTNQSKLDFQTRTGAINVVPSPNDPYDLKVIKEDATWLSKNANVNEVAALRIVVVEYQSRAHSHLTGPFSTQDAANIREAAGVSDAQASSFLSSLNVVAVVDAEANWAEFESETKRRQRLFTTYLSERRSFLASADAFTTFLLHSRPDMRTPATDELRQDIMKAAFNWDDREFQVADPSLLKAMAPTYFAILAKLVEETEMGPVDVEKTVLTPQIEFDWRRTFITEVIHAMSVAFQIMDLEGPQFHSPELVAQWFDFLDHYRFLEPILLLLEQHDMLIELILPVRSLMTVISLKLLNIDRSLLYLSPPEDLDRSEVLVDGEEPYLNSADLLNKIHSLLQAATNMGVSMATPLAFAWSLIIHQMHVGYQDRAERRDLINNQRARGTFESEAIAPPTPPEGRQRRNSGGSLISIEQSPYDTFLEVANLERDMQVAESMAMVATSRGYVYDVINQMISCLGYGETAAFRSMIGARSRVVFQDLLKRTFHVVGYQVEPVSCLLYLLSGNKQYWDISAEAPNSAALDIYTQMLTDPILKTQYTEQSHSRYPYEFIPFTELCRSLLAALVSDKQSSEQIVGWLYKTPSLTIEWNPMWDRSYHLVNEDENTNSFCVDEDIDLFTARSIRKIAPQEKFTIPSGTYGRFVTDVGRVAKLEFEHSTLALLGKRLEVHLSDGMWDNGLGLFYMDHVADAVALLATVLRTEVLRSTGKSSKPNTESAIKVLQETSSSLPRNNDIIKVVCGILNGLIEEDPGQLDASKFKVITACLQFLHALLPVVPGRVWSYMSNCGLINGEGRSGRLSRIAGNLDMYAERVDFLQSAVKLFSSLVESAMSSAAQRRTAASPHSRIRVDENAWAGMSEKILSQVCLSIAQTAVDIFENSATWRFESEVGESIVITEVVNIMSSLLFYTFSMGSPESPKNLTSCLLEASRYIIEGFLAPASSSLRFQPLLTSLLAAFKITDLTLYPYRSRIVSERLTGVVSFATIILRVANFLDHPTAAIQTQLFKCAALVARLPAIKHSFKTPAIALLSALVENAGKGAGEPPSLLGYLGPQISHSFIQIASQLDKPFDRIPEVVSAWNFFSIILRNRQQWMANCLLTGKTPRQALKGDSKMAEISPDSVLSTALEKLRAIATLPSQETLAVLDFFTSAQNYWAWTIFAMQKDKSFLDDLRSYVKNLKAPELVVKNDPAEAGYQARIAAYIAETFAMQLYHLRQMRQEQDFATKVVEDLDYFLRHGVQVADYNASLHSNFAKNFSQRYSGLELDDFKRTVLVPKNLGTQYYYAMDFAEKMLEYDAGWAGAGTKQNGFRTEMKKANLNLSLVEAEVALFHAWEYLILELSSCLLPKSGIIARQMVQVAEQCLEANQRPSAPDHIFVRLADSRANLTLTLLKRLADCSQLPKDFTQLLTLVVAAINGVDNPYGPQNIAYFRTLLRILFVTLRGTKLSSNAPAPQKPGHETSVAATQLVTTILDRVVAQSFRALAGLVHEPGSPTEPDDMALITGILQACLAVPGLDQCQGQIINIMSNHNVFQVATSLFSWSDKLVGPNGDPVYGEISLLFLLELSSLPQIAEQLAVNAILGHITSANIAGFLRRKNITPFTESASKMRCYSIWSRALLPMLINILGALGPTIAPEVAFVLNQFPNLLESSIERLAAPGMDRTIPTLSFGSEDSNKSHPFYITLATMNEIHSLSLLAKVLGALRENNTRDIPEVMGWDSGKVLEHVEFWLSSRKVLRERLLPLTEREREWWGMKAQDGGDCQTVLEEKVVAVLEGWDEAFAYTTFVWEFEEND</sequence>
<dbReference type="GO" id="GO:0006606">
    <property type="term" value="P:protein import into nucleus"/>
    <property type="evidence" value="ECO:0007669"/>
    <property type="project" value="TreeGrafter"/>
</dbReference>
<dbReference type="Gene3D" id="1.25.10.70">
    <property type="match status" value="1"/>
</dbReference>
<keyword evidence="3" id="KW-0509">mRNA transport</keyword>
<dbReference type="Pfam" id="PF18378">
    <property type="entry name" value="Nup188_C"/>
    <property type="match status" value="1"/>
</dbReference>
<comment type="subcellular location">
    <subcellularLocation>
        <location evidence="1">Nucleus</location>
        <location evidence="1">Nuclear pore complex</location>
    </subcellularLocation>
</comment>
<dbReference type="PANTHER" id="PTHR31431">
    <property type="entry name" value="NUCLEOPORIN NUP188 HOMOLOG"/>
    <property type="match status" value="1"/>
</dbReference>
<dbReference type="PANTHER" id="PTHR31431:SF1">
    <property type="entry name" value="NUCLEOPORIN NUP188"/>
    <property type="match status" value="1"/>
</dbReference>
<dbReference type="InterPro" id="IPR048883">
    <property type="entry name" value="Nup188_N-subdom_III"/>
</dbReference>
<feature type="region of interest" description="Disordered" evidence="8">
    <location>
        <begin position="455"/>
        <end position="476"/>
    </location>
</feature>
<protein>
    <submittedName>
        <fullName evidence="11">Nucleoporin</fullName>
    </submittedName>
</protein>
<evidence type="ECO:0000256" key="3">
    <source>
        <dbReference type="ARBA" id="ARBA00022816"/>
    </source>
</evidence>
<reference evidence="11" key="2">
    <citation type="submission" date="2023-05" db="EMBL/GenBank/DDBJ databases">
        <authorList>
            <consortium name="Lawrence Berkeley National Laboratory"/>
            <person name="Steindorff A."/>
            <person name="Hensen N."/>
            <person name="Bonometti L."/>
            <person name="Westerberg I."/>
            <person name="Brannstrom I.O."/>
            <person name="Guillou S."/>
            <person name="Cros-Aarteil S."/>
            <person name="Calhoun S."/>
            <person name="Haridas S."/>
            <person name="Kuo A."/>
            <person name="Mondo S."/>
            <person name="Pangilinan J."/>
            <person name="Riley R."/>
            <person name="Labutti K."/>
            <person name="Andreopoulos B."/>
            <person name="Lipzen A."/>
            <person name="Chen C."/>
            <person name="Yanf M."/>
            <person name="Daum C."/>
            <person name="Ng V."/>
            <person name="Clum A."/>
            <person name="Ohm R."/>
            <person name="Martin F."/>
            <person name="Silar P."/>
            <person name="Natvig D."/>
            <person name="Lalanne C."/>
            <person name="Gautier V."/>
            <person name="Ament-Velasquez S.L."/>
            <person name="Kruys A."/>
            <person name="Hutchinson M.I."/>
            <person name="Powell A.J."/>
            <person name="Barry K."/>
            <person name="Miller A.N."/>
            <person name="Grigoriev I.V."/>
            <person name="Debuchy R."/>
            <person name="Gladieux P."/>
            <person name="Thoren M.H."/>
            <person name="Johannesson H."/>
        </authorList>
    </citation>
    <scope>NUCLEOTIDE SEQUENCE</scope>
    <source>
        <strain evidence="11">CBS 892.96</strain>
    </source>
</reference>
<evidence type="ECO:0000259" key="9">
    <source>
        <dbReference type="Pfam" id="PF18378"/>
    </source>
</evidence>
<name>A0AAN6W268_9PEZI</name>
<dbReference type="GO" id="GO:0051028">
    <property type="term" value="P:mRNA transport"/>
    <property type="evidence" value="ECO:0007669"/>
    <property type="project" value="UniProtKB-KW"/>
</dbReference>
<gene>
    <name evidence="11" type="ORF">QBC36DRAFT_380562</name>
</gene>
<evidence type="ECO:0000256" key="8">
    <source>
        <dbReference type="SAM" id="MobiDB-lite"/>
    </source>
</evidence>
<dbReference type="InterPro" id="IPR041634">
    <property type="entry name" value="Nup188_C"/>
</dbReference>
<feature type="domain" description="Nuclear pore protein Nup188 C-terminal" evidence="9">
    <location>
        <begin position="1471"/>
        <end position="1839"/>
    </location>
</feature>
<dbReference type="Pfam" id="PF21094">
    <property type="entry name" value="Nup188_SH3-like"/>
    <property type="match status" value="1"/>
</dbReference>
<evidence type="ECO:0000259" key="10">
    <source>
        <dbReference type="Pfam" id="PF21093"/>
    </source>
</evidence>
<dbReference type="Pfam" id="PF21093">
    <property type="entry name" value="Nup188_N-subdom_III"/>
    <property type="match status" value="1"/>
</dbReference>
<evidence type="ECO:0000313" key="12">
    <source>
        <dbReference type="Proteomes" id="UP001302321"/>
    </source>
</evidence>
<evidence type="ECO:0000256" key="5">
    <source>
        <dbReference type="ARBA" id="ARBA00023010"/>
    </source>
</evidence>
<dbReference type="GO" id="GO:0006405">
    <property type="term" value="P:RNA export from nucleus"/>
    <property type="evidence" value="ECO:0007669"/>
    <property type="project" value="TreeGrafter"/>
</dbReference>
<organism evidence="11 12">
    <name type="scientific">Triangularia setosa</name>
    <dbReference type="NCBI Taxonomy" id="2587417"/>
    <lineage>
        <taxon>Eukaryota</taxon>
        <taxon>Fungi</taxon>
        <taxon>Dikarya</taxon>
        <taxon>Ascomycota</taxon>
        <taxon>Pezizomycotina</taxon>
        <taxon>Sordariomycetes</taxon>
        <taxon>Sordariomycetidae</taxon>
        <taxon>Sordariales</taxon>
        <taxon>Podosporaceae</taxon>
        <taxon>Triangularia</taxon>
    </lineage>
</organism>
<comment type="caution">
    <text evidence="11">The sequence shown here is derived from an EMBL/GenBank/DDBJ whole genome shotgun (WGS) entry which is preliminary data.</text>
</comment>